<evidence type="ECO:0000313" key="1">
    <source>
        <dbReference type="EMBL" id="MDD0837884.1"/>
    </source>
</evidence>
<keyword evidence="2" id="KW-1185">Reference proteome</keyword>
<comment type="caution">
    <text evidence="1">The sequence shown here is derived from an EMBL/GenBank/DDBJ whole genome shotgun (WGS) entry which is preliminary data.</text>
</comment>
<organism evidence="1 2">
    <name type="scientific">Curvibacter cyanobacteriorum</name>
    <dbReference type="NCBI Taxonomy" id="3026422"/>
    <lineage>
        <taxon>Bacteria</taxon>
        <taxon>Pseudomonadati</taxon>
        <taxon>Pseudomonadota</taxon>
        <taxon>Betaproteobacteria</taxon>
        <taxon>Burkholderiales</taxon>
        <taxon>Comamonadaceae</taxon>
        <taxon>Curvibacter</taxon>
    </lineage>
</organism>
<protein>
    <submittedName>
        <fullName evidence="1">Uncharacterized protein</fullName>
    </submittedName>
</protein>
<proteinExistence type="predicted"/>
<name>A0ABT5MV14_9BURK</name>
<gene>
    <name evidence="1" type="ORF">PSQ40_04800</name>
</gene>
<dbReference type="Proteomes" id="UP001528673">
    <property type="component" value="Unassembled WGS sequence"/>
</dbReference>
<accession>A0ABT5MV14</accession>
<reference evidence="1 2" key="1">
    <citation type="submission" date="2023-02" db="EMBL/GenBank/DDBJ databases">
        <title>Bacterial whole genomic sequence of Curvibacter sp. HBC61.</title>
        <authorList>
            <person name="Le V."/>
            <person name="Ko S.-R."/>
            <person name="Ahn C.-Y."/>
            <person name="Oh H.-M."/>
        </authorList>
    </citation>
    <scope>NUCLEOTIDE SEQUENCE [LARGE SCALE GENOMIC DNA]</scope>
    <source>
        <strain evidence="1 2">HBC61</strain>
    </source>
</reference>
<dbReference type="RefSeq" id="WP_273949197.1">
    <property type="nucleotide sequence ID" value="NZ_JAQSIP010000002.1"/>
</dbReference>
<sequence length="61" mass="6745">MTITPIARMSPEDIADQAQAAADNLIPAEQANPFEPGSVQHRAYLVAYRTRQNWLESAKCS</sequence>
<evidence type="ECO:0000313" key="2">
    <source>
        <dbReference type="Proteomes" id="UP001528673"/>
    </source>
</evidence>
<dbReference type="EMBL" id="JAQSIP010000002">
    <property type="protein sequence ID" value="MDD0837884.1"/>
    <property type="molecule type" value="Genomic_DNA"/>
</dbReference>